<dbReference type="AlphaFoldDB" id="A0AA38UF19"/>
<evidence type="ECO:0000259" key="8">
    <source>
        <dbReference type="Pfam" id="PF07524"/>
    </source>
</evidence>
<evidence type="ECO:0000256" key="6">
    <source>
        <dbReference type="ARBA" id="ARBA00023242"/>
    </source>
</evidence>
<name>A0AA38UF19_9AGAR</name>
<organism evidence="10 11">
    <name type="scientific">Lentinula raphanica</name>
    <dbReference type="NCBI Taxonomy" id="153919"/>
    <lineage>
        <taxon>Eukaryota</taxon>
        <taxon>Fungi</taxon>
        <taxon>Dikarya</taxon>
        <taxon>Basidiomycota</taxon>
        <taxon>Agaricomycotina</taxon>
        <taxon>Agaricomycetes</taxon>
        <taxon>Agaricomycetidae</taxon>
        <taxon>Agaricales</taxon>
        <taxon>Marasmiineae</taxon>
        <taxon>Omphalotaceae</taxon>
        <taxon>Lentinula</taxon>
    </lineage>
</organism>
<feature type="domain" description="Transcription factor TFIID subunit 8 C-terminal" evidence="9">
    <location>
        <begin position="313"/>
        <end position="336"/>
    </location>
</feature>
<dbReference type="Gene3D" id="1.10.20.10">
    <property type="entry name" value="Histone, subunit A"/>
    <property type="match status" value="1"/>
</dbReference>
<feature type="compositionally biased region" description="Low complexity" evidence="7">
    <location>
        <begin position="332"/>
        <end position="345"/>
    </location>
</feature>
<evidence type="ECO:0000256" key="1">
    <source>
        <dbReference type="ARBA" id="ARBA00004123"/>
    </source>
</evidence>
<dbReference type="Pfam" id="PF07524">
    <property type="entry name" value="Bromo_TP"/>
    <property type="match status" value="1"/>
</dbReference>
<evidence type="ECO:0000313" key="10">
    <source>
        <dbReference type="EMBL" id="KAJ3839144.1"/>
    </source>
</evidence>
<comment type="subcellular location">
    <subcellularLocation>
        <location evidence="1">Nucleus</location>
    </subcellularLocation>
</comment>
<keyword evidence="11" id="KW-1185">Reference proteome</keyword>
<proteinExistence type="inferred from homology"/>
<dbReference type="PANTHER" id="PTHR46469:SF1">
    <property type="entry name" value="TRANSCRIPTION INITIATION FACTOR TFIID SUBUNIT 8"/>
    <property type="match status" value="1"/>
</dbReference>
<dbReference type="InterPro" id="IPR037818">
    <property type="entry name" value="TAF8"/>
</dbReference>
<evidence type="ECO:0000256" key="3">
    <source>
        <dbReference type="ARBA" id="ARBA00017307"/>
    </source>
</evidence>
<accession>A0AA38UF19</accession>
<dbReference type="Proteomes" id="UP001163846">
    <property type="component" value="Unassembled WGS sequence"/>
</dbReference>
<evidence type="ECO:0000256" key="2">
    <source>
        <dbReference type="ARBA" id="ARBA00008767"/>
    </source>
</evidence>
<feature type="region of interest" description="Disordered" evidence="7">
    <location>
        <begin position="332"/>
        <end position="358"/>
    </location>
</feature>
<dbReference type="GO" id="GO:0005669">
    <property type="term" value="C:transcription factor TFIID complex"/>
    <property type="evidence" value="ECO:0007669"/>
    <property type="project" value="InterPro"/>
</dbReference>
<feature type="domain" description="Bromodomain associated" evidence="8">
    <location>
        <begin position="106"/>
        <end position="172"/>
    </location>
</feature>
<keyword evidence="5" id="KW-0804">Transcription</keyword>
<dbReference type="InterPro" id="IPR006565">
    <property type="entry name" value="BTP"/>
</dbReference>
<keyword evidence="6" id="KW-0539">Nucleus</keyword>
<dbReference type="InterPro" id="IPR009072">
    <property type="entry name" value="Histone-fold"/>
</dbReference>
<keyword evidence="4" id="KW-0805">Transcription regulation</keyword>
<gene>
    <name evidence="10" type="ORF">F5878DRAFT_617475</name>
</gene>
<dbReference type="Pfam" id="PF10406">
    <property type="entry name" value="TAF8_C"/>
    <property type="match status" value="1"/>
</dbReference>
<comment type="caution">
    <text evidence="10">The sequence shown here is derived from an EMBL/GenBank/DDBJ whole genome shotgun (WGS) entry which is preliminary data.</text>
</comment>
<sequence length="423" mass="45059">MTTTPQYMPSTTGTQYIAHYATNVSTPNPATGTYGSYGTAAYSFPTTYNAAYAPGTPGLPAIPGTASLGNASNLAGGNLNTGTHKTSTGTLRPSSPVAPTVTAREASQAVQRLAASELKEAGFSGAQPEALYVLEQEVVGFVQSLYTLAHRYSNLSNRSGPIATDLLLATEDLDKEWAYDVSPEKLAKWQRKRERRKAAKDAKGKRNASTAEREKKSFSPAPSLVPHPTRTPTPELLPSDDEMDVDDMVSTAVPAVTSAVLPSHQMSQIPPTAHPTHLSLVPPSLTLQPGGPGTIAGVGTKVRPIPASTLRNLPGNLPGLPPKHTYLQTPVTTRRTLSQQTSSSSDPAKPKSQNQLQMEKKLRTAALVQESLKNLLLATEYTEDTEFDSGGVSGATARENAELLGHIVNWESTVGVGRKRWRV</sequence>
<evidence type="ECO:0000259" key="9">
    <source>
        <dbReference type="Pfam" id="PF10406"/>
    </source>
</evidence>
<protein>
    <recommendedName>
        <fullName evidence="3">Transcription initiation factor TFIID subunit 8</fullName>
    </recommendedName>
</protein>
<dbReference type="GO" id="GO:0046982">
    <property type="term" value="F:protein heterodimerization activity"/>
    <property type="evidence" value="ECO:0007669"/>
    <property type="project" value="InterPro"/>
</dbReference>
<reference evidence="10" key="1">
    <citation type="submission" date="2022-08" db="EMBL/GenBank/DDBJ databases">
        <authorList>
            <consortium name="DOE Joint Genome Institute"/>
            <person name="Min B."/>
            <person name="Riley R."/>
            <person name="Sierra-Patev S."/>
            <person name="Naranjo-Ortiz M."/>
            <person name="Looney B."/>
            <person name="Konkel Z."/>
            <person name="Slot J.C."/>
            <person name="Sakamoto Y."/>
            <person name="Steenwyk J.L."/>
            <person name="Rokas A."/>
            <person name="Carro J."/>
            <person name="Camarero S."/>
            <person name="Ferreira P."/>
            <person name="Molpeceres G."/>
            <person name="Ruiz-Duenas F.J."/>
            <person name="Serrano A."/>
            <person name="Henrissat B."/>
            <person name="Drula E."/>
            <person name="Hughes K.W."/>
            <person name="Mata J.L."/>
            <person name="Ishikawa N.K."/>
            <person name="Vargas-Isla R."/>
            <person name="Ushijima S."/>
            <person name="Smith C.A."/>
            <person name="Ahrendt S."/>
            <person name="Andreopoulos W."/>
            <person name="He G."/>
            <person name="Labutti K."/>
            <person name="Lipzen A."/>
            <person name="Ng V."/>
            <person name="Sandor L."/>
            <person name="Barry K."/>
            <person name="Martinez A.T."/>
            <person name="Xiao Y."/>
            <person name="Gibbons J.G."/>
            <person name="Terashima K."/>
            <person name="Hibbett D.S."/>
            <person name="Grigoriev I.V."/>
        </authorList>
    </citation>
    <scope>NUCLEOTIDE SEQUENCE</scope>
    <source>
        <strain evidence="10">TFB9207</strain>
    </source>
</reference>
<dbReference type="InterPro" id="IPR019473">
    <property type="entry name" value="TFIID_su8_C"/>
</dbReference>
<evidence type="ECO:0000256" key="4">
    <source>
        <dbReference type="ARBA" id="ARBA00023015"/>
    </source>
</evidence>
<feature type="region of interest" description="Disordered" evidence="7">
    <location>
        <begin position="190"/>
        <end position="242"/>
    </location>
</feature>
<evidence type="ECO:0000256" key="5">
    <source>
        <dbReference type="ARBA" id="ARBA00023163"/>
    </source>
</evidence>
<dbReference type="GO" id="GO:0006367">
    <property type="term" value="P:transcription initiation at RNA polymerase II promoter"/>
    <property type="evidence" value="ECO:0007669"/>
    <property type="project" value="TreeGrafter"/>
</dbReference>
<evidence type="ECO:0000256" key="7">
    <source>
        <dbReference type="SAM" id="MobiDB-lite"/>
    </source>
</evidence>
<dbReference type="EMBL" id="MU806145">
    <property type="protein sequence ID" value="KAJ3839144.1"/>
    <property type="molecule type" value="Genomic_DNA"/>
</dbReference>
<comment type="similarity">
    <text evidence="2">Belongs to the TAF8 family.</text>
</comment>
<dbReference type="PANTHER" id="PTHR46469">
    <property type="entry name" value="TRANSCRIPTION INITIATION FACTOR TFIID SUBUNIT 8"/>
    <property type="match status" value="1"/>
</dbReference>
<dbReference type="CDD" id="cd00076">
    <property type="entry name" value="HFD_SF"/>
    <property type="match status" value="1"/>
</dbReference>
<evidence type="ECO:0000313" key="11">
    <source>
        <dbReference type="Proteomes" id="UP001163846"/>
    </source>
</evidence>